<evidence type="ECO:0000313" key="1">
    <source>
        <dbReference type="EMBL" id="STZ28408.1"/>
    </source>
</evidence>
<name>A0A378RNW4_MYROD</name>
<sequence length="129" mass="14551">MEKKIIENPADRLKMLAQEFGIATMHLGEKLGYNNNSVVDSIVYGRTASITPAFAKKAIEKCPEINYLFLTKGELPVFTVDHTIKQLQQNLIGTDVDILGNQQIIAKLDVIAKTQIRILKELEEIRKNK</sequence>
<gene>
    <name evidence="1" type="ORF">NCTC11179_01952</name>
</gene>
<organism evidence="1 2">
    <name type="scientific">Myroides odoratus</name>
    <name type="common">Flavobacterium odoratum</name>
    <dbReference type="NCBI Taxonomy" id="256"/>
    <lineage>
        <taxon>Bacteria</taxon>
        <taxon>Pseudomonadati</taxon>
        <taxon>Bacteroidota</taxon>
        <taxon>Flavobacteriia</taxon>
        <taxon>Flavobacteriales</taxon>
        <taxon>Flavobacteriaceae</taxon>
        <taxon>Myroides</taxon>
    </lineage>
</organism>
<protein>
    <submittedName>
        <fullName evidence="1">Uncharacterized protein</fullName>
    </submittedName>
</protein>
<dbReference type="EMBL" id="UGQL01000001">
    <property type="protein sequence ID" value="STZ28408.1"/>
    <property type="molecule type" value="Genomic_DNA"/>
</dbReference>
<dbReference type="AlphaFoldDB" id="A0A378RNW4"/>
<dbReference type="RefSeq" id="WP_115091356.1">
    <property type="nucleotide sequence ID" value="NZ_CP068107.1"/>
</dbReference>
<dbReference type="Proteomes" id="UP000255024">
    <property type="component" value="Unassembled WGS sequence"/>
</dbReference>
<evidence type="ECO:0000313" key="2">
    <source>
        <dbReference type="Proteomes" id="UP000255024"/>
    </source>
</evidence>
<keyword evidence="2" id="KW-1185">Reference proteome</keyword>
<proteinExistence type="predicted"/>
<reference evidence="1 2" key="1">
    <citation type="submission" date="2018-06" db="EMBL/GenBank/DDBJ databases">
        <authorList>
            <consortium name="Pathogen Informatics"/>
            <person name="Doyle S."/>
        </authorList>
    </citation>
    <scope>NUCLEOTIDE SEQUENCE [LARGE SCALE GENOMIC DNA]</scope>
    <source>
        <strain evidence="1 2">NCTC11179</strain>
    </source>
</reference>
<accession>A0A378RNW4</accession>